<feature type="transmembrane region" description="Helical" evidence="3">
    <location>
        <begin position="82"/>
        <end position="101"/>
    </location>
</feature>
<dbReference type="EMBL" id="RQPI01000001">
    <property type="protein sequence ID" value="RQW13477.1"/>
    <property type="molecule type" value="Genomic_DNA"/>
</dbReference>
<keyword evidence="3" id="KW-0812">Transmembrane</keyword>
<gene>
    <name evidence="5" type="ORF">EH198_03385</name>
</gene>
<name>A0A3N9PDU3_9BACL</name>
<evidence type="ECO:0000256" key="2">
    <source>
        <dbReference type="ARBA" id="ARBA00024438"/>
    </source>
</evidence>
<comment type="caution">
    <text evidence="5">The sequence shown here is derived from an EMBL/GenBank/DDBJ whole genome shotgun (WGS) entry which is preliminary data.</text>
</comment>
<dbReference type="RefSeq" id="WP_124694119.1">
    <property type="nucleotide sequence ID" value="NZ_JBHUFE010000016.1"/>
</dbReference>
<evidence type="ECO:0000259" key="4">
    <source>
        <dbReference type="Pfam" id="PF13490"/>
    </source>
</evidence>
<feature type="domain" description="Putative zinc-finger" evidence="4">
    <location>
        <begin position="6"/>
        <end position="36"/>
    </location>
</feature>
<dbReference type="OrthoDB" id="64646at2"/>
<keyword evidence="6" id="KW-1185">Reference proteome</keyword>
<comment type="similarity">
    <text evidence="1">Belongs to the zinc-associated anti-sigma factor (ZAS) superfamily. Anti-sigma-W factor family.</text>
</comment>
<sequence>MTGHLEEQLSAYMDEELSDDERRQIEAHLEICESCQVLLEELLTLQSNITRTYEEIQGPADFEIRVMQVIADRQEPAAAGKGWIFVPLLSFMALGLLWFAAGAILMKLINGFLKLVVALVYMASHFVSGVPVLSGAVVVLSLIILSTSVYSLRRLLQASTS</sequence>
<evidence type="ECO:0000256" key="1">
    <source>
        <dbReference type="ARBA" id="ARBA00024353"/>
    </source>
</evidence>
<accession>A0A3N9PDU3</accession>
<dbReference type="Gene3D" id="1.10.10.1320">
    <property type="entry name" value="Anti-sigma factor, zinc-finger domain"/>
    <property type="match status" value="1"/>
</dbReference>
<evidence type="ECO:0000313" key="5">
    <source>
        <dbReference type="EMBL" id="RQW13477.1"/>
    </source>
</evidence>
<proteinExistence type="inferred from homology"/>
<evidence type="ECO:0000256" key="3">
    <source>
        <dbReference type="SAM" id="Phobius"/>
    </source>
</evidence>
<feature type="transmembrane region" description="Helical" evidence="3">
    <location>
        <begin position="133"/>
        <end position="152"/>
    </location>
</feature>
<keyword evidence="3" id="KW-1133">Transmembrane helix</keyword>
<keyword evidence="3" id="KW-0472">Membrane</keyword>
<dbReference type="InterPro" id="IPR027383">
    <property type="entry name" value="Znf_put"/>
</dbReference>
<dbReference type="AlphaFoldDB" id="A0A3N9PDU3"/>
<organism evidence="5 6">
    <name type="scientific">Paenibacillus rhizophilus</name>
    <dbReference type="NCBI Taxonomy" id="1850366"/>
    <lineage>
        <taxon>Bacteria</taxon>
        <taxon>Bacillati</taxon>
        <taxon>Bacillota</taxon>
        <taxon>Bacilli</taxon>
        <taxon>Bacillales</taxon>
        <taxon>Paenibacillaceae</taxon>
        <taxon>Paenibacillus</taxon>
    </lineage>
</organism>
<evidence type="ECO:0000313" key="6">
    <source>
        <dbReference type="Proteomes" id="UP000282529"/>
    </source>
</evidence>
<dbReference type="Pfam" id="PF13490">
    <property type="entry name" value="zf-HC2"/>
    <property type="match status" value="1"/>
</dbReference>
<dbReference type="Proteomes" id="UP000282529">
    <property type="component" value="Unassembled WGS sequence"/>
</dbReference>
<reference evidence="5 6" key="1">
    <citation type="submission" date="2018-11" db="EMBL/GenBank/DDBJ databases">
        <title>Genome sequence of strain 7197.</title>
        <authorList>
            <person name="Gao J."/>
            <person name="Sun J."/>
        </authorList>
    </citation>
    <scope>NUCLEOTIDE SEQUENCE [LARGE SCALE GENOMIC DNA]</scope>
    <source>
        <strain evidence="5 6">7197</strain>
    </source>
</reference>
<protein>
    <recommendedName>
        <fullName evidence="2">Anti-sigma-W factor RsiW</fullName>
    </recommendedName>
</protein>
<dbReference type="InterPro" id="IPR041916">
    <property type="entry name" value="Anti_sigma_zinc_sf"/>
</dbReference>